<organism evidence="4 5">
    <name type="scientific">Marinobacter nanhaiticus D15-8W</name>
    <dbReference type="NCBI Taxonomy" id="626887"/>
    <lineage>
        <taxon>Bacteria</taxon>
        <taxon>Pseudomonadati</taxon>
        <taxon>Pseudomonadota</taxon>
        <taxon>Gammaproteobacteria</taxon>
        <taxon>Pseudomonadales</taxon>
        <taxon>Marinobacteraceae</taxon>
        <taxon>Marinobacter</taxon>
    </lineage>
</organism>
<protein>
    <submittedName>
        <fullName evidence="4">HAD-IIB family hydrolase</fullName>
    </submittedName>
</protein>
<evidence type="ECO:0000313" key="4">
    <source>
        <dbReference type="EMBL" id="ENO16423.1"/>
    </source>
</evidence>
<dbReference type="InterPro" id="IPR006379">
    <property type="entry name" value="HAD-SF_hydro_IIB"/>
</dbReference>
<dbReference type="Pfam" id="PF08282">
    <property type="entry name" value="Hydrolase_3"/>
    <property type="match status" value="1"/>
</dbReference>
<name>N6X5N8_9GAMM</name>
<accession>N6X5N8</accession>
<dbReference type="SFLD" id="SFLDG01140">
    <property type="entry name" value="C2.B:_Phosphomannomutase_and_P"/>
    <property type="match status" value="1"/>
</dbReference>
<dbReference type="OrthoDB" id="193379at2"/>
<dbReference type="Proteomes" id="UP000013165">
    <property type="component" value="Unassembled WGS sequence"/>
</dbReference>
<dbReference type="GO" id="GO:0005829">
    <property type="term" value="C:cytosol"/>
    <property type="evidence" value="ECO:0007669"/>
    <property type="project" value="TreeGrafter"/>
</dbReference>
<dbReference type="GO" id="GO:0051479">
    <property type="term" value="P:mannosylglycerate biosynthetic process"/>
    <property type="evidence" value="ECO:0007669"/>
    <property type="project" value="InterPro"/>
</dbReference>
<proteinExistence type="predicted"/>
<dbReference type="GO" id="GO:0000287">
    <property type="term" value="F:magnesium ion binding"/>
    <property type="evidence" value="ECO:0007669"/>
    <property type="project" value="TreeGrafter"/>
</dbReference>
<dbReference type="NCBIfam" id="TIGR01486">
    <property type="entry name" value="HAD-SF-IIB-MPGP"/>
    <property type="match status" value="1"/>
</dbReference>
<dbReference type="SFLD" id="SFLDS00003">
    <property type="entry name" value="Haloacid_Dehalogenase"/>
    <property type="match status" value="1"/>
</dbReference>
<dbReference type="STRING" id="626887.J057_13751"/>
<dbReference type="RefSeq" id="WP_004580708.1">
    <property type="nucleotide sequence ID" value="NZ_AP028878.1"/>
</dbReference>
<keyword evidence="1" id="KW-0479">Metal-binding</keyword>
<dbReference type="PANTHER" id="PTHR10000">
    <property type="entry name" value="PHOSPHOSERINE PHOSPHATASE"/>
    <property type="match status" value="1"/>
</dbReference>
<dbReference type="AlphaFoldDB" id="N6X5N8"/>
<dbReference type="PATRIC" id="fig|626887.3.peg.2753"/>
<dbReference type="Gene3D" id="3.30.980.20">
    <property type="entry name" value="Putative mannosyl-3-phosphoglycerate phosphatase, domain 2"/>
    <property type="match status" value="1"/>
</dbReference>
<keyword evidence="2 4" id="KW-0378">Hydrolase</keyword>
<evidence type="ECO:0000256" key="2">
    <source>
        <dbReference type="ARBA" id="ARBA00022801"/>
    </source>
</evidence>
<dbReference type="InterPro" id="IPR023214">
    <property type="entry name" value="HAD_sf"/>
</dbReference>
<dbReference type="eggNOG" id="COG3769">
    <property type="taxonomic scope" value="Bacteria"/>
</dbReference>
<evidence type="ECO:0000256" key="3">
    <source>
        <dbReference type="ARBA" id="ARBA00022842"/>
    </source>
</evidence>
<dbReference type="NCBIfam" id="TIGR01484">
    <property type="entry name" value="HAD-SF-IIB"/>
    <property type="match status" value="1"/>
</dbReference>
<comment type="caution">
    <text evidence="4">The sequence shown here is derived from an EMBL/GenBank/DDBJ whole genome shotgun (WGS) entry which is preliminary data.</text>
</comment>
<dbReference type="SUPFAM" id="SSF56784">
    <property type="entry name" value="HAD-like"/>
    <property type="match status" value="1"/>
</dbReference>
<reference evidence="4 5" key="1">
    <citation type="journal article" date="2013" name="Genome Announc.">
        <title>Genome Sequence of the Polycyclic Aromatic Hydrocarbon-Degrading Bacterium Strain Marinobacter nanhaiticus D15-8WT.</title>
        <authorList>
            <person name="Cui Z."/>
            <person name="Gao W."/>
            <person name="Li Q."/>
            <person name="Xu G."/>
            <person name="Zheng L."/>
        </authorList>
    </citation>
    <scope>NUCLEOTIDE SEQUENCE [LARGE SCALE GENOMIC DNA]</scope>
    <source>
        <strain evidence="4 5">D15-8W</strain>
    </source>
</reference>
<dbReference type="InterPro" id="IPR006381">
    <property type="entry name" value="HAD-SF-IIB-MPGP"/>
</dbReference>
<evidence type="ECO:0000313" key="5">
    <source>
        <dbReference type="Proteomes" id="UP000013165"/>
    </source>
</evidence>
<sequence length="274" mass="30179">MARLVIFTDLDGTLLDHHTYSAEPARPVWEAALEAGVPVIFNTSKTRVEVEQLQERLDIHQPFIVENGAAVWFPPDTGLPLPPDARPHGNYYCKALSVPRVDILEQLYALRQRYTFRGLSEMGLAELMERTGLERRQAQLASQREFSEPLVWQDSEDALNQCATELAGHNLRLVRGGRFHHVLGACDKGQAMSWLLAVYQNAFEGAITSVALGDSENDVDMLSASDIPVLVRSPVHAPPVVPDRPDVCITSSYGPEGWAEAVSSILSQNGITAP</sequence>
<dbReference type="Gene3D" id="3.40.50.1000">
    <property type="entry name" value="HAD superfamily/HAD-like"/>
    <property type="match status" value="1"/>
</dbReference>
<dbReference type="EMBL" id="APLQ01000011">
    <property type="protein sequence ID" value="ENO16423.1"/>
    <property type="molecule type" value="Genomic_DNA"/>
</dbReference>
<dbReference type="InterPro" id="IPR036412">
    <property type="entry name" value="HAD-like_sf"/>
</dbReference>
<dbReference type="GO" id="GO:0050531">
    <property type="term" value="F:mannosyl-3-phosphoglycerate phosphatase activity"/>
    <property type="evidence" value="ECO:0007669"/>
    <property type="project" value="InterPro"/>
</dbReference>
<evidence type="ECO:0000256" key="1">
    <source>
        <dbReference type="ARBA" id="ARBA00022723"/>
    </source>
</evidence>
<gene>
    <name evidence="4" type="ORF">J057_13751</name>
</gene>
<dbReference type="SFLD" id="SFLDG01142">
    <property type="entry name" value="C2.B.2:_Mannosyl-3-phosphoglyc"/>
    <property type="match status" value="1"/>
</dbReference>
<keyword evidence="3" id="KW-0460">Magnesium</keyword>
<dbReference type="PANTHER" id="PTHR10000:SF8">
    <property type="entry name" value="HAD SUPERFAMILY HYDROLASE-LIKE, TYPE 3"/>
    <property type="match status" value="1"/>
</dbReference>
<dbReference type="HOGENOM" id="CLU_063016_0_0_6"/>
<keyword evidence="5" id="KW-1185">Reference proteome</keyword>